<organism evidence="3 4">
    <name type="scientific">Colletotrichum zoysiae</name>
    <dbReference type="NCBI Taxonomy" id="1216348"/>
    <lineage>
        <taxon>Eukaryota</taxon>
        <taxon>Fungi</taxon>
        <taxon>Dikarya</taxon>
        <taxon>Ascomycota</taxon>
        <taxon>Pezizomycotina</taxon>
        <taxon>Sordariomycetes</taxon>
        <taxon>Hypocreomycetidae</taxon>
        <taxon>Glomerellales</taxon>
        <taxon>Glomerellaceae</taxon>
        <taxon>Colletotrichum</taxon>
        <taxon>Colletotrichum graminicola species complex</taxon>
    </lineage>
</organism>
<gene>
    <name evidence="3" type="ORF">LX32DRAFT_40</name>
</gene>
<evidence type="ECO:0000256" key="2">
    <source>
        <dbReference type="SAM" id="SignalP"/>
    </source>
</evidence>
<sequence>MGKESKHRPCLPAWLASPCLALPCLVLPCLSCPAPDAAAGWAGRAGRYEDRTGAGWCWQEAEGRSRRRWWRRGGGGCRLHRRYLPTYHYLGRYGYLPYISCPPHLTSPHLAWKGKETATGVRCFLPSLLPAFTTFLDNTGCCRPVIAYLPAYVHKYIDTYDMCGKQDAHTHALRRRSRFLHCKNAGLTERASVGGLCLLARGPPTNAKPEKDTTPWGLARRAR</sequence>
<comment type="caution">
    <text evidence="3">The sequence shown here is derived from an EMBL/GenBank/DDBJ whole genome shotgun (WGS) entry which is preliminary data.</text>
</comment>
<feature type="region of interest" description="Disordered" evidence="1">
    <location>
        <begin position="204"/>
        <end position="223"/>
    </location>
</feature>
<keyword evidence="4" id="KW-1185">Reference proteome</keyword>
<feature type="chain" id="PRO_5042239319" evidence="2">
    <location>
        <begin position="22"/>
        <end position="223"/>
    </location>
</feature>
<evidence type="ECO:0000313" key="3">
    <source>
        <dbReference type="EMBL" id="KAK2035414.1"/>
    </source>
</evidence>
<reference evidence="3" key="1">
    <citation type="submission" date="2021-06" db="EMBL/GenBank/DDBJ databases">
        <title>Comparative genomics, transcriptomics and evolutionary studies reveal genomic signatures of adaptation to plant cell wall in hemibiotrophic fungi.</title>
        <authorList>
            <consortium name="DOE Joint Genome Institute"/>
            <person name="Baroncelli R."/>
            <person name="Diaz J.F."/>
            <person name="Benocci T."/>
            <person name="Peng M."/>
            <person name="Battaglia E."/>
            <person name="Haridas S."/>
            <person name="Andreopoulos W."/>
            <person name="Labutti K."/>
            <person name="Pangilinan J."/>
            <person name="Floch G.L."/>
            <person name="Makela M.R."/>
            <person name="Henrissat B."/>
            <person name="Grigoriev I.V."/>
            <person name="Crouch J.A."/>
            <person name="De Vries R.P."/>
            <person name="Sukno S.A."/>
            <person name="Thon M.R."/>
        </authorList>
    </citation>
    <scope>NUCLEOTIDE SEQUENCE</scope>
    <source>
        <strain evidence="3">MAFF235873</strain>
    </source>
</reference>
<name>A0AAD9M6P0_9PEZI</name>
<protein>
    <submittedName>
        <fullName evidence="3">Uncharacterized protein</fullName>
    </submittedName>
</protein>
<evidence type="ECO:0000256" key="1">
    <source>
        <dbReference type="SAM" id="MobiDB-lite"/>
    </source>
</evidence>
<dbReference type="Proteomes" id="UP001232148">
    <property type="component" value="Unassembled WGS sequence"/>
</dbReference>
<feature type="signal peptide" evidence="2">
    <location>
        <begin position="1"/>
        <end position="21"/>
    </location>
</feature>
<evidence type="ECO:0000313" key="4">
    <source>
        <dbReference type="Proteomes" id="UP001232148"/>
    </source>
</evidence>
<accession>A0AAD9M6P0</accession>
<keyword evidence="2" id="KW-0732">Signal</keyword>
<proteinExistence type="predicted"/>
<dbReference type="EMBL" id="MU842808">
    <property type="protein sequence ID" value="KAK2035414.1"/>
    <property type="molecule type" value="Genomic_DNA"/>
</dbReference>
<dbReference type="AlphaFoldDB" id="A0AAD9M6P0"/>